<dbReference type="Gene3D" id="1.10.630.10">
    <property type="entry name" value="Cytochrome P450"/>
    <property type="match status" value="1"/>
</dbReference>
<reference evidence="6 7" key="1">
    <citation type="journal article" date="2022" name="G3 (Bethesda)">
        <title>Enemy or ally: a genomic approach to elucidate the lifestyle of Phyllosticta citrichinaensis.</title>
        <authorList>
            <person name="Buijs V.A."/>
            <person name="Groenewald J.Z."/>
            <person name="Haridas S."/>
            <person name="LaButti K.M."/>
            <person name="Lipzen A."/>
            <person name="Martin F.M."/>
            <person name="Barry K."/>
            <person name="Grigoriev I.V."/>
            <person name="Crous P.W."/>
            <person name="Seidl M.F."/>
        </authorList>
    </citation>
    <scope>NUCLEOTIDE SEQUENCE [LARGE SCALE GENOMIC DNA]</scope>
    <source>
        <strain evidence="6 7">CBS 129764</strain>
    </source>
</reference>
<dbReference type="Pfam" id="PF00067">
    <property type="entry name" value="p450"/>
    <property type="match status" value="1"/>
</dbReference>
<name>A0ABR1XQ34_9PEZI</name>
<dbReference type="PRINTS" id="PR00385">
    <property type="entry name" value="P450"/>
</dbReference>
<keyword evidence="4" id="KW-0408">Iron</keyword>
<evidence type="ECO:0000256" key="4">
    <source>
        <dbReference type="ARBA" id="ARBA00023004"/>
    </source>
</evidence>
<dbReference type="InterPro" id="IPR002401">
    <property type="entry name" value="Cyt_P450_E_grp-I"/>
</dbReference>
<evidence type="ECO:0000256" key="3">
    <source>
        <dbReference type="ARBA" id="ARBA00023002"/>
    </source>
</evidence>
<accession>A0ABR1XQ34</accession>
<keyword evidence="5" id="KW-0812">Transmembrane</keyword>
<keyword evidence="5" id="KW-0472">Membrane</keyword>
<dbReference type="InterPro" id="IPR036396">
    <property type="entry name" value="Cyt_P450_sf"/>
</dbReference>
<dbReference type="InterPro" id="IPR001128">
    <property type="entry name" value="Cyt_P450"/>
</dbReference>
<dbReference type="InterPro" id="IPR050364">
    <property type="entry name" value="Cytochrome_P450_fung"/>
</dbReference>
<comment type="similarity">
    <text evidence="1">Belongs to the cytochrome P450 family.</text>
</comment>
<evidence type="ECO:0000313" key="7">
    <source>
        <dbReference type="Proteomes" id="UP001456524"/>
    </source>
</evidence>
<dbReference type="PANTHER" id="PTHR46300:SF9">
    <property type="entry name" value="P450, PUTATIVE-RELATED"/>
    <property type="match status" value="1"/>
</dbReference>
<gene>
    <name evidence="6" type="ORF">IWX90DRAFT_439596</name>
</gene>
<evidence type="ECO:0000256" key="1">
    <source>
        <dbReference type="ARBA" id="ARBA00010617"/>
    </source>
</evidence>
<dbReference type="Proteomes" id="UP001456524">
    <property type="component" value="Unassembled WGS sequence"/>
</dbReference>
<keyword evidence="2" id="KW-0479">Metal-binding</keyword>
<evidence type="ECO:0000313" key="6">
    <source>
        <dbReference type="EMBL" id="KAK8162141.1"/>
    </source>
</evidence>
<proteinExistence type="inferred from homology"/>
<keyword evidence="5" id="KW-1133">Transmembrane helix</keyword>
<keyword evidence="3" id="KW-0560">Oxidoreductase</keyword>
<dbReference type="SUPFAM" id="SSF48264">
    <property type="entry name" value="Cytochrome P450"/>
    <property type="match status" value="1"/>
</dbReference>
<keyword evidence="7" id="KW-1185">Reference proteome</keyword>
<comment type="caution">
    <text evidence="6">The sequence shown here is derived from an EMBL/GenBank/DDBJ whole genome shotgun (WGS) entry which is preliminary data.</text>
</comment>
<dbReference type="EMBL" id="JBBWUH010000007">
    <property type="protein sequence ID" value="KAK8162141.1"/>
    <property type="molecule type" value="Genomic_DNA"/>
</dbReference>
<evidence type="ECO:0000256" key="5">
    <source>
        <dbReference type="SAM" id="Phobius"/>
    </source>
</evidence>
<sequence>MIGDVVDVLENQALNHPLRTLLFSPVLLLFGYVFLNELYRLRARIPGFTGPPGLPVVGNIHQIRVNAAETYRLWSKRYGPVYQIQLGNIPVIVVNSAVTARDLFGKHSQILSSRPVFYTFHKVLSNTAGTTIGTSPFSESLKRRRKGAASALNKPSVATYIDHLDIETRDFIKEGLEYGKGGKEGVDPMPMIQRLSLSLSLTLNWGTRMGSRDEPLFDEITHVEEDISRFRSTTGNLQDYIPLLRLNPFSFGSRHAAEVRDRRDVYLKRLNQDLDRRMKEGTHKPCIQANVILDEEASLNKEELTSISLTMLSGGLDTITTLVQWSVALLAQRPDIQQRAIKAIREQYSEDQPLCDTEDDQKVAYIAALVRECLRYFCVLRLALPRATVKDLHYEGKLIPAGTTIFLNAWACNMGMNSPPQILNSLTTQDPEVWHDPFVFRPERWLEQPEAPLFTYGIGYRMCAGSLLANRELYLVFLRMLNSFELVGASDVDTHPVTGSADPTSLVTMSKNYKVFFKPRNESRLREAIEESVQAKGTGRLKGRVFAPKFCVV</sequence>
<feature type="transmembrane region" description="Helical" evidence="5">
    <location>
        <begin position="20"/>
        <end position="39"/>
    </location>
</feature>
<dbReference type="PANTHER" id="PTHR46300">
    <property type="entry name" value="P450, PUTATIVE (EUROFUNG)-RELATED-RELATED"/>
    <property type="match status" value="1"/>
</dbReference>
<dbReference type="PRINTS" id="PR00463">
    <property type="entry name" value="EP450I"/>
</dbReference>
<evidence type="ECO:0000256" key="2">
    <source>
        <dbReference type="ARBA" id="ARBA00022723"/>
    </source>
</evidence>
<protein>
    <submittedName>
        <fullName evidence="6">Cytochrome P450 phenylacetate hydroxylase-like protein</fullName>
    </submittedName>
</protein>
<organism evidence="6 7">
    <name type="scientific">Phyllosticta citrichinensis</name>
    <dbReference type="NCBI Taxonomy" id="1130410"/>
    <lineage>
        <taxon>Eukaryota</taxon>
        <taxon>Fungi</taxon>
        <taxon>Dikarya</taxon>
        <taxon>Ascomycota</taxon>
        <taxon>Pezizomycotina</taxon>
        <taxon>Dothideomycetes</taxon>
        <taxon>Dothideomycetes incertae sedis</taxon>
        <taxon>Botryosphaeriales</taxon>
        <taxon>Phyllostictaceae</taxon>
        <taxon>Phyllosticta</taxon>
    </lineage>
</organism>